<dbReference type="InterPro" id="IPR001660">
    <property type="entry name" value="SAM"/>
</dbReference>
<reference evidence="2 3" key="1">
    <citation type="submission" date="2014-02" db="EMBL/GenBank/DDBJ databases">
        <title>Single nucleus genome sequencing reveals high similarity among nuclei of an endomycorrhizal fungus.</title>
        <authorList>
            <person name="Lin K."/>
            <person name="Geurts R."/>
            <person name="Zhang Z."/>
            <person name="Limpens E."/>
            <person name="Saunders D.G."/>
            <person name="Mu D."/>
            <person name="Pang E."/>
            <person name="Cao H."/>
            <person name="Cha H."/>
            <person name="Lin T."/>
            <person name="Zhou Q."/>
            <person name="Shang Y."/>
            <person name="Li Y."/>
            <person name="Ivanov S."/>
            <person name="Sharma T."/>
            <person name="Velzen R.V."/>
            <person name="Ruijter N.D."/>
            <person name="Aanen D.K."/>
            <person name="Win J."/>
            <person name="Kamoun S."/>
            <person name="Bisseling T."/>
            <person name="Huang S."/>
        </authorList>
    </citation>
    <scope>NUCLEOTIDE SEQUENCE [LARGE SCALE GENOMIC DNA]</scope>
    <source>
        <strain evidence="3">DAOM197198w</strain>
    </source>
</reference>
<evidence type="ECO:0000313" key="2">
    <source>
        <dbReference type="EMBL" id="EXX50387.1"/>
    </source>
</evidence>
<organism evidence="2 3">
    <name type="scientific">Rhizophagus irregularis (strain DAOM 197198w)</name>
    <name type="common">Glomus intraradices</name>
    <dbReference type="NCBI Taxonomy" id="1432141"/>
    <lineage>
        <taxon>Eukaryota</taxon>
        <taxon>Fungi</taxon>
        <taxon>Fungi incertae sedis</taxon>
        <taxon>Mucoromycota</taxon>
        <taxon>Glomeromycotina</taxon>
        <taxon>Glomeromycetes</taxon>
        <taxon>Glomerales</taxon>
        <taxon>Glomeraceae</taxon>
        <taxon>Rhizophagus</taxon>
    </lineage>
</organism>
<accession>A0A015I0D3</accession>
<dbReference type="Gene3D" id="1.10.150.50">
    <property type="entry name" value="Transcription Factor, Ets-1"/>
    <property type="match status" value="2"/>
</dbReference>
<dbReference type="OrthoDB" id="2143914at2759"/>
<dbReference type="InterPro" id="IPR013761">
    <property type="entry name" value="SAM/pointed_sf"/>
</dbReference>
<keyword evidence="3" id="KW-1185">Reference proteome</keyword>
<evidence type="ECO:0000313" key="3">
    <source>
        <dbReference type="Proteomes" id="UP000022910"/>
    </source>
</evidence>
<name>A0A015I0D3_RHIIW</name>
<dbReference type="STRING" id="1432141.A0A015I0D3"/>
<dbReference type="Proteomes" id="UP000022910">
    <property type="component" value="Unassembled WGS sequence"/>
</dbReference>
<feature type="domain" description="SAM" evidence="1">
    <location>
        <begin position="80"/>
        <end position="149"/>
    </location>
</feature>
<dbReference type="CDD" id="cd09487">
    <property type="entry name" value="SAM_superfamily"/>
    <property type="match status" value="1"/>
</dbReference>
<dbReference type="EMBL" id="JEMT01029976">
    <property type="protein sequence ID" value="EXX50387.1"/>
    <property type="molecule type" value="Genomic_DNA"/>
</dbReference>
<dbReference type="HOGENOM" id="CLU_1511396_0_0_1"/>
<dbReference type="SMART" id="SM00454">
    <property type="entry name" value="SAM"/>
    <property type="match status" value="2"/>
</dbReference>
<evidence type="ECO:0000259" key="1">
    <source>
        <dbReference type="SMART" id="SM00454"/>
    </source>
</evidence>
<feature type="domain" description="SAM" evidence="1">
    <location>
        <begin position="8"/>
        <end position="76"/>
    </location>
</feature>
<dbReference type="AlphaFoldDB" id="A0A015I0D3"/>
<protein>
    <recommendedName>
        <fullName evidence="1">SAM domain-containing protein</fullName>
    </recommendedName>
</protein>
<gene>
    <name evidence="2" type="ORF">RirG_271360</name>
</gene>
<sequence>MSSSTEQVKGFDTEELINFLKGRNLHLNETHYNSLRHKEIAGSDFLNYTREELKGLGLAIGPTKRIEQLINELNTQSNEVEGLDTEGLINFLKERQNLHLNETHYNIFRHKEITGSDFLNYTKEEFEGFGLASGPAKRIEQLVNELNNQSYDNEKIMLKHGYGCVRGNKVPKNSIGES</sequence>
<proteinExistence type="predicted"/>
<comment type="caution">
    <text evidence="2">The sequence shown here is derived from an EMBL/GenBank/DDBJ whole genome shotgun (WGS) entry which is preliminary data.</text>
</comment>